<keyword evidence="1" id="KW-0175">Coiled coil</keyword>
<protein>
    <submittedName>
        <fullName evidence="3">(pine wood nematode) hypothetical protein</fullName>
    </submittedName>
</protein>
<dbReference type="Proteomes" id="UP000659654">
    <property type="component" value="Unassembled WGS sequence"/>
</dbReference>
<dbReference type="Proteomes" id="UP000582659">
    <property type="component" value="Unassembled WGS sequence"/>
</dbReference>
<evidence type="ECO:0000256" key="2">
    <source>
        <dbReference type="SAM" id="SignalP"/>
    </source>
</evidence>
<proteinExistence type="predicted"/>
<sequence>MKVAVLLFMLVVAAAAIEKKKSITIPFPFHANRAKLINKLKLIVDDAGVHVSHRNVAKITDKIRNGLANIKAIHKLPSLVGLVNDLESSILALPDTNPRGPAFQAVVKKADELHAVLFTVLNDVKRIPYDLEKLNLHLLEKSEENDQIRKNLKSLKLNFGLTFLQLNHFYRRGALKRINIHLEVQELVDLLSRPSVSKQQYSAAIKKILKKLGRIEPLPTKEPVKKNTDVPFITFDPVHIFTKGPIHIRTKNPHQKITKKPRED</sequence>
<reference evidence="7" key="1">
    <citation type="submission" date="2016-11" db="UniProtKB">
        <authorList>
            <consortium name="WormBaseParasite"/>
        </authorList>
    </citation>
    <scope>IDENTIFICATION</scope>
</reference>
<dbReference type="AlphaFoldDB" id="A0A1I7SCV9"/>
<feature type="coiled-coil region" evidence="1">
    <location>
        <begin position="131"/>
        <end position="158"/>
    </location>
</feature>
<evidence type="ECO:0000313" key="7">
    <source>
        <dbReference type="WBParaSite" id="BXY_1086300.1"/>
    </source>
</evidence>
<dbReference type="EMBL" id="CAJFDI010000002">
    <property type="protein sequence ID" value="CAD5213802.1"/>
    <property type="molecule type" value="Genomic_DNA"/>
</dbReference>
<evidence type="ECO:0000313" key="5">
    <source>
        <dbReference type="Proteomes" id="UP000095284"/>
    </source>
</evidence>
<dbReference type="SMR" id="A0A1I7SCV9"/>
<evidence type="ECO:0000313" key="4">
    <source>
        <dbReference type="EMBL" id="CAG9093384.1"/>
    </source>
</evidence>
<reference evidence="4" key="2">
    <citation type="submission" date="2020-08" db="EMBL/GenBank/DDBJ databases">
        <authorList>
            <person name="Kikuchi T."/>
        </authorList>
    </citation>
    <scope>NUCLEOTIDE SEQUENCE</scope>
    <source>
        <strain evidence="3">Ka4C1</strain>
    </source>
</reference>
<dbReference type="EMBL" id="CAJFCV020000002">
    <property type="protein sequence ID" value="CAG9093384.1"/>
    <property type="molecule type" value="Genomic_DNA"/>
</dbReference>
<feature type="chain" id="PRO_5035359966" evidence="2">
    <location>
        <begin position="17"/>
        <end position="264"/>
    </location>
</feature>
<evidence type="ECO:0000256" key="1">
    <source>
        <dbReference type="SAM" id="Coils"/>
    </source>
</evidence>
<feature type="signal peptide" evidence="2">
    <location>
        <begin position="1"/>
        <end position="16"/>
    </location>
</feature>
<dbReference type="WBParaSite" id="BXY_1086300.1">
    <property type="protein sequence ID" value="BXY_1086300.1"/>
    <property type="gene ID" value="BXY_1086300"/>
</dbReference>
<organism evidence="5 7">
    <name type="scientific">Bursaphelenchus xylophilus</name>
    <name type="common">Pinewood nematode worm</name>
    <name type="synonym">Aphelenchoides xylophilus</name>
    <dbReference type="NCBI Taxonomy" id="6326"/>
    <lineage>
        <taxon>Eukaryota</taxon>
        <taxon>Metazoa</taxon>
        <taxon>Ecdysozoa</taxon>
        <taxon>Nematoda</taxon>
        <taxon>Chromadorea</taxon>
        <taxon>Rhabditida</taxon>
        <taxon>Tylenchina</taxon>
        <taxon>Tylenchomorpha</taxon>
        <taxon>Aphelenchoidea</taxon>
        <taxon>Aphelenchoididae</taxon>
        <taxon>Bursaphelenchus</taxon>
    </lineage>
</organism>
<accession>A0A1I7SCV9</accession>
<name>A0A1I7SCV9_BURXY</name>
<keyword evidence="2" id="KW-0732">Signal</keyword>
<keyword evidence="6" id="KW-1185">Reference proteome</keyword>
<evidence type="ECO:0000313" key="6">
    <source>
        <dbReference type="Proteomes" id="UP000659654"/>
    </source>
</evidence>
<dbReference type="Proteomes" id="UP000095284">
    <property type="component" value="Unplaced"/>
</dbReference>
<evidence type="ECO:0000313" key="3">
    <source>
        <dbReference type="EMBL" id="CAD5213802.1"/>
    </source>
</evidence>
<gene>
    <name evidence="3" type="ORF">BXYJ_LOCUS3212</name>
</gene>